<proteinExistence type="predicted"/>
<dbReference type="EMBL" id="JAGSYN010000272">
    <property type="protein sequence ID" value="KAG7660926.1"/>
    <property type="molecule type" value="Genomic_DNA"/>
</dbReference>
<dbReference type="RefSeq" id="XP_049261159.1">
    <property type="nucleotide sequence ID" value="XM_049409686.1"/>
</dbReference>
<dbReference type="AlphaFoldDB" id="A0A8J5QGS6"/>
<gene>
    <name evidence="1" type="ORF">J8A68_005601</name>
</gene>
<evidence type="ECO:0000313" key="2">
    <source>
        <dbReference type="Proteomes" id="UP000694255"/>
    </source>
</evidence>
<comment type="caution">
    <text evidence="1">The sequence shown here is derived from an EMBL/GenBank/DDBJ whole genome shotgun (WGS) entry which is preliminary data.</text>
</comment>
<accession>A0A8J5QGS6</accession>
<dbReference type="OrthoDB" id="4015084at2759"/>
<dbReference type="GeneID" id="73472401"/>
<name>A0A8J5QGS6_9ASCO</name>
<reference evidence="1 2" key="1">
    <citation type="journal article" date="2021" name="DNA Res.">
        <title>Genome analysis of Candida subhashii reveals its hybrid nature and dual mitochondrial genome conformations.</title>
        <authorList>
            <person name="Mixao V."/>
            <person name="Hegedusova E."/>
            <person name="Saus E."/>
            <person name="Pryszcz L.P."/>
            <person name="Cillingova A."/>
            <person name="Nosek J."/>
            <person name="Gabaldon T."/>
        </authorList>
    </citation>
    <scope>NUCLEOTIDE SEQUENCE [LARGE SCALE GENOMIC DNA]</scope>
    <source>
        <strain evidence="1 2">CBS 10753</strain>
    </source>
</reference>
<organism evidence="1 2">
    <name type="scientific">[Candida] subhashii</name>
    <dbReference type="NCBI Taxonomy" id="561895"/>
    <lineage>
        <taxon>Eukaryota</taxon>
        <taxon>Fungi</taxon>
        <taxon>Dikarya</taxon>
        <taxon>Ascomycota</taxon>
        <taxon>Saccharomycotina</taxon>
        <taxon>Pichiomycetes</taxon>
        <taxon>Debaryomycetaceae</taxon>
        <taxon>Spathaspora</taxon>
    </lineage>
</organism>
<keyword evidence="2" id="KW-1185">Reference proteome</keyword>
<dbReference type="Proteomes" id="UP000694255">
    <property type="component" value="Unassembled WGS sequence"/>
</dbReference>
<evidence type="ECO:0000313" key="1">
    <source>
        <dbReference type="EMBL" id="KAG7660926.1"/>
    </source>
</evidence>
<sequence length="369" mass="42049">MQLLYQTYHDIRFNVDHFIVGYRQRYYSLNKNPRVIQTKLHNQQLISLRTFPRDKYIVEPTGFLSLGNENANDSGNDEIEETASFTVYDIDELISFDESCVSIPIPDYENNNSSREIQGPDCLKGDRLISLGNFPEEQEFQEEELVEEEGCHLPAIYPVQDPPCSCSCHKISVVPIPKEDNSRKIRVKDRFIKFVRSNINKVASKESDSGSNEQEPSIEIVLDEAESLDRDQEVPANKISQIVSNFSFLTSRGDSTIGVQDEEIEENDREEEQEEVKTEKVWKLVLNDVSLSAARLSTGNAAHSIVSSHNIRGDFIDAKSSCSPILPRIANNENDDIFAINLEHAKSKYAKDTSKINSAMKMNWNYSRR</sequence>
<protein>
    <submittedName>
        <fullName evidence="1">Uncharacterized protein</fullName>
    </submittedName>
</protein>